<name>A0A267EUM1_9PLAT</name>
<feature type="coiled-coil region" evidence="2">
    <location>
        <begin position="457"/>
        <end position="487"/>
    </location>
</feature>
<feature type="domain" description="SKICH" evidence="3">
    <location>
        <begin position="38"/>
        <end position="134"/>
    </location>
</feature>
<protein>
    <recommendedName>
        <fullName evidence="3">SKICH domain-containing protein</fullName>
    </recommendedName>
</protein>
<evidence type="ECO:0000256" key="1">
    <source>
        <dbReference type="ARBA" id="ARBA00023054"/>
    </source>
</evidence>
<dbReference type="AlphaFoldDB" id="A0A267EUM1"/>
<keyword evidence="5" id="KW-1185">Reference proteome</keyword>
<dbReference type="Pfam" id="PF17751">
    <property type="entry name" value="SKICH"/>
    <property type="match status" value="1"/>
</dbReference>
<evidence type="ECO:0000259" key="3">
    <source>
        <dbReference type="Pfam" id="PF17751"/>
    </source>
</evidence>
<sequence length="568" mass="63426">MEAQPKPKQPPVSGEEDIEKLSLVDIEAAMSMSVTDAVFTSVLSSYPVGAHIQCRCQVSDPADLSEGCWVGLFKVGWASAEADCVCRAECRRESERVLAAVFSPGQLPRDTREFYQFCFAAPGGLVKGASPPFLFRAAPADDFVSVVDEELQGVVVSARTAQLEGQLASMRLEQEAQRSAAEDATERLRAELSELSERLSAAESRAANSESESCRLRAELGRQDEWRQVQAARLIEAEDEKQRLLRRLEEVARDAETAGDQADAARQSLELHAAERQRLAEELQAARLESERLSGQLQAVSGQLEAAQQRERRVADQLTETQAAAETAQSAAAAQLEAQRAQQQQELQLMQAELQQRHAAEQQKLQQQLQVAEAQSAQLLAELQQLRQQRQASPEELQVQQARYCSLLTAYEGVKKQFHSAEDRERIVKLKYDEVIECNRQMLAREDRLHQTTQEFKDRLQEGCKEYKRLMKKYKEAQQQLHQLQRQQQAEPAEEFHDAIGGDDETEEDGTGTVIHRPPPVEVPLTALTAAAPVAELARVCPVCDVTDFASQTDYEEHVHSHFGEADD</sequence>
<evidence type="ECO:0000256" key="2">
    <source>
        <dbReference type="SAM" id="Coils"/>
    </source>
</evidence>
<dbReference type="STRING" id="282301.A0A267EUM1"/>
<dbReference type="Proteomes" id="UP000215902">
    <property type="component" value="Unassembled WGS sequence"/>
</dbReference>
<evidence type="ECO:0000313" key="5">
    <source>
        <dbReference type="Proteomes" id="UP000215902"/>
    </source>
</evidence>
<dbReference type="PANTHER" id="PTHR31915">
    <property type="entry name" value="SKICH DOMAIN-CONTAINING PROTEIN"/>
    <property type="match status" value="1"/>
</dbReference>
<accession>A0A267EUM1</accession>
<dbReference type="Gene3D" id="2.60.40.2840">
    <property type="match status" value="1"/>
</dbReference>
<organism evidence="4 5">
    <name type="scientific">Macrostomum lignano</name>
    <dbReference type="NCBI Taxonomy" id="282301"/>
    <lineage>
        <taxon>Eukaryota</taxon>
        <taxon>Metazoa</taxon>
        <taxon>Spiralia</taxon>
        <taxon>Lophotrochozoa</taxon>
        <taxon>Platyhelminthes</taxon>
        <taxon>Rhabditophora</taxon>
        <taxon>Macrostomorpha</taxon>
        <taxon>Macrostomida</taxon>
        <taxon>Macrostomidae</taxon>
        <taxon>Macrostomum</taxon>
    </lineage>
</organism>
<dbReference type="PANTHER" id="PTHR31915:SF6">
    <property type="entry name" value="SKICH DOMAIN-CONTAINING PROTEIN"/>
    <property type="match status" value="1"/>
</dbReference>
<proteinExistence type="predicted"/>
<keyword evidence="1 2" id="KW-0175">Coiled coil</keyword>
<reference evidence="4 5" key="1">
    <citation type="submission" date="2017-06" db="EMBL/GenBank/DDBJ databases">
        <title>A platform for efficient transgenesis in Macrostomum lignano, a flatworm model organism for stem cell research.</title>
        <authorList>
            <person name="Berezikov E."/>
        </authorList>
    </citation>
    <scope>NUCLEOTIDE SEQUENCE [LARGE SCALE GENOMIC DNA]</scope>
    <source>
        <strain evidence="4">DV1</strain>
        <tissue evidence="4">Whole organism</tissue>
    </source>
</reference>
<evidence type="ECO:0000313" key="4">
    <source>
        <dbReference type="EMBL" id="PAA65201.1"/>
    </source>
</evidence>
<dbReference type="OrthoDB" id="10015001at2759"/>
<feature type="coiled-coil region" evidence="2">
    <location>
        <begin position="171"/>
        <end position="389"/>
    </location>
</feature>
<dbReference type="InterPro" id="IPR041611">
    <property type="entry name" value="SKICH"/>
</dbReference>
<dbReference type="EMBL" id="NIVC01001673">
    <property type="protein sequence ID" value="PAA65201.1"/>
    <property type="molecule type" value="Genomic_DNA"/>
</dbReference>
<gene>
    <name evidence="4" type="ORF">BOX15_Mlig032948g2</name>
</gene>
<comment type="caution">
    <text evidence="4">The sequence shown here is derived from an EMBL/GenBank/DDBJ whole genome shotgun (WGS) entry which is preliminary data.</text>
</comment>
<dbReference type="InterPro" id="IPR051002">
    <property type="entry name" value="UBA_autophagy_assoc_protein"/>
</dbReference>